<gene>
    <name evidence="2" type="ORF">ABWT76_003193</name>
</gene>
<organism evidence="2">
    <name type="scientific">Planktothricoides raciborskii GIHE-MW2</name>
    <dbReference type="NCBI Taxonomy" id="2792601"/>
    <lineage>
        <taxon>Bacteria</taxon>
        <taxon>Bacillati</taxon>
        <taxon>Cyanobacteriota</taxon>
        <taxon>Cyanophyceae</taxon>
        <taxon>Oscillatoriophycideae</taxon>
        <taxon>Oscillatoriales</taxon>
        <taxon>Oscillatoriaceae</taxon>
        <taxon>Planktothricoides</taxon>
    </lineage>
</organism>
<name>A0AAU8J8S8_9CYAN</name>
<proteinExistence type="predicted"/>
<dbReference type="RefSeq" id="WP_054464457.1">
    <property type="nucleotide sequence ID" value="NZ_CP159837.1"/>
</dbReference>
<dbReference type="InterPro" id="IPR025959">
    <property type="entry name" value="Winged_HTH_dom"/>
</dbReference>
<protein>
    <submittedName>
        <fullName evidence="2">Helix-turn-helix domain-containing protein</fullName>
    </submittedName>
</protein>
<reference evidence="2" key="1">
    <citation type="submission" date="2024-07" db="EMBL/GenBank/DDBJ databases">
        <authorList>
            <person name="Kim Y.J."/>
            <person name="Jeong J.Y."/>
        </authorList>
    </citation>
    <scope>NUCLEOTIDE SEQUENCE</scope>
    <source>
        <strain evidence="2">GIHE-MW2</strain>
    </source>
</reference>
<feature type="domain" description="Winged helix-turn helix" evidence="1">
    <location>
        <begin position="108"/>
        <end position="140"/>
    </location>
</feature>
<accession>A0AAU8J8S8</accession>
<dbReference type="SUPFAM" id="SSF46689">
    <property type="entry name" value="Homeodomain-like"/>
    <property type="match status" value="1"/>
</dbReference>
<evidence type="ECO:0000313" key="2">
    <source>
        <dbReference type="EMBL" id="XCM34586.1"/>
    </source>
</evidence>
<evidence type="ECO:0000259" key="1">
    <source>
        <dbReference type="Pfam" id="PF13592"/>
    </source>
</evidence>
<dbReference type="Pfam" id="PF13592">
    <property type="entry name" value="HTH_33"/>
    <property type="match status" value="1"/>
</dbReference>
<dbReference type="AlphaFoldDB" id="A0AAU8J8S8"/>
<sequence>MAGQPFLTDPQRKRLQKALRESECPRFREHALILLLKHDGKTYEEIADFIGCSYRTVAYWCVHGDPDNLETMKDRREQGNYRKADSDYIDLLLKIVHQKPNELGYESEFWTSGRLAAYLAEKTGIELSGTQVIRILRKHKVRLPRSRV</sequence>
<dbReference type="EMBL" id="CP159837">
    <property type="protein sequence ID" value="XCM34586.1"/>
    <property type="molecule type" value="Genomic_DNA"/>
</dbReference>
<dbReference type="InterPro" id="IPR009057">
    <property type="entry name" value="Homeodomain-like_sf"/>
</dbReference>
<dbReference type="Pfam" id="PF13384">
    <property type="entry name" value="HTH_23"/>
    <property type="match status" value="1"/>
</dbReference>